<organism evidence="1 2">
    <name type="scientific">Thiothrix fructosivorans</name>
    <dbReference type="NCBI Taxonomy" id="111770"/>
    <lineage>
        <taxon>Bacteria</taxon>
        <taxon>Pseudomonadati</taxon>
        <taxon>Pseudomonadota</taxon>
        <taxon>Gammaproteobacteria</taxon>
        <taxon>Thiotrichales</taxon>
        <taxon>Thiotrichaceae</taxon>
        <taxon>Thiothrix</taxon>
    </lineage>
</organism>
<comment type="caution">
    <text evidence="1">The sequence shown here is derived from an EMBL/GenBank/DDBJ whole genome shotgun (WGS) entry which is preliminary data.</text>
</comment>
<reference evidence="1 2" key="1">
    <citation type="submission" date="2021-03" db="EMBL/GenBank/DDBJ databases">
        <title>Draft genome and methylome analysis of Thiotrix fructosivoruns ATCC 49748.</title>
        <authorList>
            <person name="Fomenkov A."/>
            <person name="Grabovich M.Y."/>
            <person name="Roberts R.J."/>
        </authorList>
    </citation>
    <scope>NUCLEOTIDE SEQUENCE [LARGE SCALE GENOMIC DNA]</scope>
    <source>
        <strain evidence="1 2">ATCC 49748</strain>
    </source>
</reference>
<dbReference type="RefSeq" id="WP_207251541.1">
    <property type="nucleotide sequence ID" value="NZ_JAFMPM010000007.1"/>
</dbReference>
<gene>
    <name evidence="1" type="ORF">J1836_12885</name>
</gene>
<sequence>MTYADQRLNYRFETSQEAFKAEVSKDIKISSPQGGHYVAGGELLAAIAENTQHGHTAGADNNKMGHLTQPKIVMV</sequence>
<protein>
    <submittedName>
        <fullName evidence="1">Uncharacterized protein</fullName>
    </submittedName>
</protein>
<proteinExistence type="predicted"/>
<dbReference type="Proteomes" id="UP000664466">
    <property type="component" value="Unassembled WGS sequence"/>
</dbReference>
<keyword evidence="2" id="KW-1185">Reference proteome</keyword>
<name>A0ABS3IPD0_9GAMM</name>
<evidence type="ECO:0000313" key="1">
    <source>
        <dbReference type="EMBL" id="MBO0613802.1"/>
    </source>
</evidence>
<accession>A0ABS3IPD0</accession>
<evidence type="ECO:0000313" key="2">
    <source>
        <dbReference type="Proteomes" id="UP000664466"/>
    </source>
</evidence>
<dbReference type="EMBL" id="JAFMPM010000007">
    <property type="protein sequence ID" value="MBO0613802.1"/>
    <property type="molecule type" value="Genomic_DNA"/>
</dbReference>